<evidence type="ECO:0000256" key="2">
    <source>
        <dbReference type="ARBA" id="ARBA00008871"/>
    </source>
</evidence>
<evidence type="ECO:0000256" key="3">
    <source>
        <dbReference type="ARBA" id="ARBA00023157"/>
    </source>
</evidence>
<name>M7BKP8_CHEMY</name>
<dbReference type="Pfam" id="PF01630">
    <property type="entry name" value="Glyco_hydro_56"/>
    <property type="match status" value="1"/>
</dbReference>
<dbReference type="PANTHER" id="PTHR11769">
    <property type="entry name" value="HYALURONIDASE"/>
    <property type="match status" value="1"/>
</dbReference>
<protein>
    <recommendedName>
        <fullName evidence="5">Hyaluronidase</fullName>
        <ecNumber evidence="5">3.2.1.35</ecNumber>
    </recommendedName>
</protein>
<reference evidence="7" key="1">
    <citation type="journal article" date="2013" name="Nat. Genet.">
        <title>The draft genomes of soft-shell turtle and green sea turtle yield insights into the development and evolution of the turtle-specific body plan.</title>
        <authorList>
            <person name="Wang Z."/>
            <person name="Pascual-Anaya J."/>
            <person name="Zadissa A."/>
            <person name="Li W."/>
            <person name="Niimura Y."/>
            <person name="Huang Z."/>
            <person name="Li C."/>
            <person name="White S."/>
            <person name="Xiong Z."/>
            <person name="Fang D."/>
            <person name="Wang B."/>
            <person name="Ming Y."/>
            <person name="Chen Y."/>
            <person name="Zheng Y."/>
            <person name="Kuraku S."/>
            <person name="Pignatelli M."/>
            <person name="Herrero J."/>
            <person name="Beal K."/>
            <person name="Nozawa M."/>
            <person name="Li Q."/>
            <person name="Wang J."/>
            <person name="Zhang H."/>
            <person name="Yu L."/>
            <person name="Shigenobu S."/>
            <person name="Wang J."/>
            <person name="Liu J."/>
            <person name="Flicek P."/>
            <person name="Searle S."/>
            <person name="Wang J."/>
            <person name="Kuratani S."/>
            <person name="Yin Y."/>
            <person name="Aken B."/>
            <person name="Zhang G."/>
            <person name="Irie N."/>
        </authorList>
    </citation>
    <scope>NUCLEOTIDE SEQUENCE [LARGE SCALE GENOMIC DNA]</scope>
</reference>
<comment type="catalytic activity">
    <reaction evidence="1 5">
        <text>Random hydrolysis of (1-&gt;4)-linkages between N-acetyl-beta-D-glucosamine and D-glucuronate residues in hyaluronate.</text>
        <dbReference type="EC" id="3.2.1.35"/>
    </reaction>
</comment>
<dbReference type="Proteomes" id="UP000031443">
    <property type="component" value="Unassembled WGS sequence"/>
</dbReference>
<dbReference type="InterPro" id="IPR018155">
    <property type="entry name" value="Hyaluronidase"/>
</dbReference>
<dbReference type="InterPro" id="IPR013785">
    <property type="entry name" value="Aldolase_TIM"/>
</dbReference>
<keyword evidence="7" id="KW-1185">Reference proteome</keyword>
<evidence type="ECO:0000256" key="4">
    <source>
        <dbReference type="ARBA" id="ARBA00023295"/>
    </source>
</evidence>
<evidence type="ECO:0000313" key="7">
    <source>
        <dbReference type="Proteomes" id="UP000031443"/>
    </source>
</evidence>
<accession>M7BKP8</accession>
<dbReference type="GO" id="GO:0005975">
    <property type="term" value="P:carbohydrate metabolic process"/>
    <property type="evidence" value="ECO:0007669"/>
    <property type="project" value="InterPro"/>
</dbReference>
<dbReference type="STRING" id="8469.M7BKP8"/>
<dbReference type="eggNOG" id="ENOG502QPZH">
    <property type="taxonomic scope" value="Eukaryota"/>
</dbReference>
<evidence type="ECO:0000256" key="5">
    <source>
        <dbReference type="RuleBase" id="RU610713"/>
    </source>
</evidence>
<gene>
    <name evidence="6" type="ORF">UY3_10254</name>
</gene>
<dbReference type="PANTHER" id="PTHR11769:SF7">
    <property type="entry name" value="HYALURONIDASE-4"/>
    <property type="match status" value="1"/>
</dbReference>
<proteinExistence type="inferred from homology"/>
<dbReference type="EMBL" id="KB539685">
    <property type="protein sequence ID" value="EMP32608.1"/>
    <property type="molecule type" value="Genomic_DNA"/>
</dbReference>
<dbReference type="GO" id="GO:0030214">
    <property type="term" value="P:hyaluronan catabolic process"/>
    <property type="evidence" value="ECO:0007669"/>
    <property type="project" value="TreeGrafter"/>
</dbReference>
<evidence type="ECO:0000256" key="1">
    <source>
        <dbReference type="ARBA" id="ARBA00000251"/>
    </source>
</evidence>
<sequence length="220" mass="24730">MDSIDSELKMKMKKARVTESMRISSMTSHDYALPVFVYTRLSYRDDPLFFLSKQDLISTIGESAALGASGIVIWGDMNLTSSEGNCTKVKQFVTTELGVYIINVTKAAEVCSKHLCQNNGRCIRRKWKALDYLHLNPKNFKIEASEDQEFTVRGEASSTDLEVMSQKFVCHCYQGYEGADCRKVQTSDKQPGNSADFLLPSTLVMISLLSLPFYFLSVNL</sequence>
<dbReference type="InterPro" id="IPR017853">
    <property type="entry name" value="GH"/>
</dbReference>
<dbReference type="SUPFAM" id="SSF51445">
    <property type="entry name" value="(Trans)glycosidases"/>
    <property type="match status" value="1"/>
</dbReference>
<comment type="similarity">
    <text evidence="2 5">Belongs to the glycosyl hydrolase 56 family.</text>
</comment>
<keyword evidence="4 5" id="KW-0326">Glycosidase</keyword>
<keyword evidence="5" id="KW-0378">Hydrolase</keyword>
<dbReference type="AlphaFoldDB" id="M7BKP8"/>
<dbReference type="Gene3D" id="3.20.20.70">
    <property type="entry name" value="Aldolase class I"/>
    <property type="match status" value="1"/>
</dbReference>
<dbReference type="GO" id="GO:0031410">
    <property type="term" value="C:cytoplasmic vesicle"/>
    <property type="evidence" value="ECO:0007669"/>
    <property type="project" value="TreeGrafter"/>
</dbReference>
<evidence type="ECO:0000313" key="6">
    <source>
        <dbReference type="EMBL" id="EMP32608.1"/>
    </source>
</evidence>
<organism evidence="6 7">
    <name type="scientific">Chelonia mydas</name>
    <name type="common">Green sea-turtle</name>
    <name type="synonym">Chelonia agassizi</name>
    <dbReference type="NCBI Taxonomy" id="8469"/>
    <lineage>
        <taxon>Eukaryota</taxon>
        <taxon>Metazoa</taxon>
        <taxon>Chordata</taxon>
        <taxon>Craniata</taxon>
        <taxon>Vertebrata</taxon>
        <taxon>Euteleostomi</taxon>
        <taxon>Archelosauria</taxon>
        <taxon>Testudinata</taxon>
        <taxon>Testudines</taxon>
        <taxon>Cryptodira</taxon>
        <taxon>Durocryptodira</taxon>
        <taxon>Americhelydia</taxon>
        <taxon>Chelonioidea</taxon>
        <taxon>Cheloniidae</taxon>
        <taxon>Chelonia</taxon>
    </lineage>
</organism>
<dbReference type="EC" id="3.2.1.35" evidence="5"/>
<dbReference type="GO" id="GO:0004415">
    <property type="term" value="F:hyalurononglucosaminidase activity"/>
    <property type="evidence" value="ECO:0007669"/>
    <property type="project" value="UniProtKB-UniRule"/>
</dbReference>
<keyword evidence="3" id="KW-1015">Disulfide bond</keyword>